<comment type="similarity">
    <text evidence="1">Belongs to the short-chain dehydrogenases/reductases (SDR) family.</text>
</comment>
<proteinExistence type="inferred from homology"/>
<keyword evidence="4" id="KW-1185">Reference proteome</keyword>
<evidence type="ECO:0000256" key="1">
    <source>
        <dbReference type="ARBA" id="ARBA00006484"/>
    </source>
</evidence>
<evidence type="ECO:0000313" key="4">
    <source>
        <dbReference type="Proteomes" id="UP001054811"/>
    </source>
</evidence>
<dbReference type="Pfam" id="PF13561">
    <property type="entry name" value="adh_short_C2"/>
    <property type="match status" value="1"/>
</dbReference>
<protein>
    <submittedName>
        <fullName evidence="3">SDR family oxidoreductase</fullName>
    </submittedName>
</protein>
<dbReference type="InterPro" id="IPR036291">
    <property type="entry name" value="NAD(P)-bd_dom_sf"/>
</dbReference>
<dbReference type="PANTHER" id="PTHR43477">
    <property type="entry name" value="DIHYDROANTICAPSIN 7-DEHYDROGENASE"/>
    <property type="match status" value="1"/>
</dbReference>
<gene>
    <name evidence="3" type="ORF">L2X98_27065</name>
</gene>
<name>A0ABY5NNI5_9MICO</name>
<dbReference type="Proteomes" id="UP001054811">
    <property type="component" value="Chromosome"/>
</dbReference>
<sequence length="84" mass="8341">MNTVSPGPVETALWLGEHGVAATVSAAGGPTPAQVAAAAAAQAVTGRFTRPEEVAALVVMLASDRLGNVTGADFRIDGGLIQTL</sequence>
<evidence type="ECO:0000313" key="3">
    <source>
        <dbReference type="EMBL" id="UUT36611.1"/>
    </source>
</evidence>
<keyword evidence="2" id="KW-0560">Oxidoreductase</keyword>
<evidence type="ECO:0000256" key="2">
    <source>
        <dbReference type="ARBA" id="ARBA00023002"/>
    </source>
</evidence>
<organism evidence="3 4">
    <name type="scientific">Microbacterium elymi</name>
    <dbReference type="NCBI Taxonomy" id="2909587"/>
    <lineage>
        <taxon>Bacteria</taxon>
        <taxon>Bacillati</taxon>
        <taxon>Actinomycetota</taxon>
        <taxon>Actinomycetes</taxon>
        <taxon>Micrococcales</taxon>
        <taxon>Microbacteriaceae</taxon>
        <taxon>Microbacterium</taxon>
    </lineage>
</organism>
<dbReference type="InterPro" id="IPR051122">
    <property type="entry name" value="SDR_DHRS6-like"/>
</dbReference>
<dbReference type="RefSeq" id="WP_259613274.1">
    <property type="nucleotide sequence ID" value="NZ_CP091139.2"/>
</dbReference>
<dbReference type="SUPFAM" id="SSF51735">
    <property type="entry name" value="NAD(P)-binding Rossmann-fold domains"/>
    <property type="match status" value="1"/>
</dbReference>
<dbReference type="InterPro" id="IPR002347">
    <property type="entry name" value="SDR_fam"/>
</dbReference>
<dbReference type="EMBL" id="CP091139">
    <property type="protein sequence ID" value="UUT36611.1"/>
    <property type="molecule type" value="Genomic_DNA"/>
</dbReference>
<accession>A0ABY5NNI5</accession>
<dbReference type="Gene3D" id="3.40.50.720">
    <property type="entry name" value="NAD(P)-binding Rossmann-like Domain"/>
    <property type="match status" value="1"/>
</dbReference>
<dbReference type="PANTHER" id="PTHR43477:SF1">
    <property type="entry name" value="DIHYDROANTICAPSIN 7-DEHYDROGENASE"/>
    <property type="match status" value="1"/>
</dbReference>
<reference evidence="3" key="1">
    <citation type="submission" date="2022-01" db="EMBL/GenBank/DDBJ databases">
        <title>Microbacterium eymi and Microbacterium rhizovicinus sp. nov., isolated from the rhizospheric soil of Elymus tsukushiensis, a plant native to the Dokdo Islands, Republic of Korea.</title>
        <authorList>
            <person name="Hwang Y.J."/>
        </authorList>
    </citation>
    <scope>NUCLEOTIDE SEQUENCE</scope>
    <source>
        <strain evidence="3">KUDC0405</strain>
    </source>
</reference>